<keyword evidence="5 11" id="KW-0812">Transmembrane</keyword>
<proteinExistence type="inferred from homology"/>
<dbReference type="GO" id="GO:0008955">
    <property type="term" value="F:peptidoglycan glycosyltransferase activity"/>
    <property type="evidence" value="ECO:0007669"/>
    <property type="project" value="UniProtKB-UniRule"/>
</dbReference>
<dbReference type="GO" id="GO:0008360">
    <property type="term" value="P:regulation of cell shape"/>
    <property type="evidence" value="ECO:0007669"/>
    <property type="project" value="UniProtKB-KW"/>
</dbReference>
<keyword evidence="11" id="KW-0997">Cell inner membrane</keyword>
<feature type="transmembrane region" description="Helical" evidence="11">
    <location>
        <begin position="322"/>
        <end position="349"/>
    </location>
</feature>
<dbReference type="GO" id="GO:0051301">
    <property type="term" value="P:cell division"/>
    <property type="evidence" value="ECO:0007669"/>
    <property type="project" value="InterPro"/>
</dbReference>
<dbReference type="Proteomes" id="UP000054893">
    <property type="component" value="Unassembled WGS sequence"/>
</dbReference>
<organism evidence="12 13">
    <name type="scientific">Caballeronia sordidicola</name>
    <name type="common">Burkholderia sordidicola</name>
    <dbReference type="NCBI Taxonomy" id="196367"/>
    <lineage>
        <taxon>Bacteria</taxon>
        <taxon>Pseudomonadati</taxon>
        <taxon>Pseudomonadota</taxon>
        <taxon>Betaproteobacteria</taxon>
        <taxon>Burkholderiales</taxon>
        <taxon>Burkholderiaceae</taxon>
        <taxon>Caballeronia</taxon>
    </lineage>
</organism>
<dbReference type="GO" id="GO:0005886">
    <property type="term" value="C:plasma membrane"/>
    <property type="evidence" value="ECO:0007669"/>
    <property type="project" value="UniProtKB-SubCell"/>
</dbReference>
<dbReference type="GO" id="GO:0015648">
    <property type="term" value="F:lipid-linked peptidoglycan transporter activity"/>
    <property type="evidence" value="ECO:0007669"/>
    <property type="project" value="TreeGrafter"/>
</dbReference>
<evidence type="ECO:0000256" key="10">
    <source>
        <dbReference type="ARBA" id="ARBA00023316"/>
    </source>
</evidence>
<keyword evidence="3 11" id="KW-0328">Glycosyltransferase</keyword>
<reference evidence="12 13" key="1">
    <citation type="submission" date="2016-01" db="EMBL/GenBank/DDBJ databases">
        <authorList>
            <person name="Oliw E.H."/>
        </authorList>
    </citation>
    <scope>NUCLEOTIDE SEQUENCE [LARGE SCALE GENOMIC DNA]</scope>
    <source>
        <strain evidence="12">LMG 22029</strain>
    </source>
</reference>
<feature type="transmembrane region" description="Helical" evidence="11">
    <location>
        <begin position="80"/>
        <end position="100"/>
    </location>
</feature>
<keyword evidence="7 11" id="KW-0573">Peptidoglycan synthesis</keyword>
<feature type="transmembrane region" description="Helical" evidence="11">
    <location>
        <begin position="289"/>
        <end position="310"/>
    </location>
</feature>
<keyword evidence="9 11" id="KW-0472">Membrane</keyword>
<feature type="transmembrane region" description="Helical" evidence="11">
    <location>
        <begin position="26"/>
        <end position="44"/>
    </location>
</feature>
<evidence type="ECO:0000313" key="13">
    <source>
        <dbReference type="Proteomes" id="UP000054893"/>
    </source>
</evidence>
<comment type="subcellular location">
    <subcellularLocation>
        <location evidence="11">Cell inner membrane</location>
        <topology evidence="11">Multi-pass membrane protein</topology>
    </subcellularLocation>
    <subcellularLocation>
        <location evidence="1">Membrane</location>
        <topology evidence="1">Multi-pass membrane protein</topology>
    </subcellularLocation>
</comment>
<keyword evidence="6 11" id="KW-0133">Cell shape</keyword>
<evidence type="ECO:0000313" key="12">
    <source>
        <dbReference type="EMBL" id="SAL16936.1"/>
    </source>
</evidence>
<accession>A0A158FAM5</accession>
<dbReference type="AlphaFoldDB" id="A0A158FAM5"/>
<dbReference type="PANTHER" id="PTHR30474">
    <property type="entry name" value="CELL CYCLE PROTEIN"/>
    <property type="match status" value="1"/>
</dbReference>
<feature type="transmembrane region" description="Helical" evidence="11">
    <location>
        <begin position="188"/>
        <end position="206"/>
    </location>
</feature>
<dbReference type="InterPro" id="IPR001182">
    <property type="entry name" value="FtsW/RodA"/>
</dbReference>
<gene>
    <name evidence="11" type="primary">mrdB</name>
    <name evidence="11" type="synonym">rodA</name>
    <name evidence="12" type="ORF">AWB64_01052</name>
</gene>
<evidence type="ECO:0000256" key="9">
    <source>
        <dbReference type="ARBA" id="ARBA00023136"/>
    </source>
</evidence>
<feature type="transmembrane region" description="Helical" evidence="11">
    <location>
        <begin position="165"/>
        <end position="183"/>
    </location>
</feature>
<dbReference type="PANTHER" id="PTHR30474:SF1">
    <property type="entry name" value="PEPTIDOGLYCAN GLYCOSYLTRANSFERASE MRDB"/>
    <property type="match status" value="1"/>
</dbReference>
<dbReference type="PROSITE" id="PS00428">
    <property type="entry name" value="FTSW_RODA_SPOVE"/>
    <property type="match status" value="1"/>
</dbReference>
<dbReference type="GO" id="GO:0032153">
    <property type="term" value="C:cell division site"/>
    <property type="evidence" value="ECO:0007669"/>
    <property type="project" value="TreeGrafter"/>
</dbReference>
<evidence type="ECO:0000256" key="7">
    <source>
        <dbReference type="ARBA" id="ARBA00022984"/>
    </source>
</evidence>
<evidence type="ECO:0000256" key="1">
    <source>
        <dbReference type="ARBA" id="ARBA00004141"/>
    </source>
</evidence>
<dbReference type="EMBL" id="FCOC02000002">
    <property type="protein sequence ID" value="SAL16936.1"/>
    <property type="molecule type" value="Genomic_DNA"/>
</dbReference>
<dbReference type="UniPathway" id="UPA00219"/>
<dbReference type="InterPro" id="IPR011923">
    <property type="entry name" value="RodA/MrdB"/>
</dbReference>
<evidence type="ECO:0000256" key="11">
    <source>
        <dbReference type="HAMAP-Rule" id="MF_02079"/>
    </source>
</evidence>
<feature type="transmembrane region" description="Helical" evidence="11">
    <location>
        <begin position="355"/>
        <end position="376"/>
    </location>
</feature>
<keyword evidence="4 11" id="KW-0808">Transferase</keyword>
<protein>
    <recommendedName>
        <fullName evidence="11">Peptidoglycan glycosyltransferase MrdB</fullName>
        <shortName evidence="11">PGT</shortName>
        <ecNumber evidence="11">2.4.99.28</ecNumber>
    </recommendedName>
    <alternativeName>
        <fullName evidence="11">Cell elongation protein RodA</fullName>
    </alternativeName>
    <alternativeName>
        <fullName evidence="11">Cell wall polymerase</fullName>
    </alternativeName>
    <alternativeName>
        <fullName evidence="11">Peptidoglycan polymerase</fullName>
        <shortName evidence="11">PG polymerase</shortName>
    </alternativeName>
</protein>
<dbReference type="HAMAP" id="MF_02079">
    <property type="entry name" value="PGT_RodA"/>
    <property type="match status" value="1"/>
</dbReference>
<evidence type="ECO:0000256" key="5">
    <source>
        <dbReference type="ARBA" id="ARBA00022692"/>
    </source>
</evidence>
<dbReference type="InterPro" id="IPR018365">
    <property type="entry name" value="Cell_cycle_FtsW-rel_CS"/>
</dbReference>
<sequence length="385" mass="42373">MQAMQFDKRAWLDRTKRMFAGFDKPLALIVFLLLCVGIVTLYSASLDVPGRVEDQLRNIMLTFGLMWILANVPPPTLMRFAVPLYTFGMALLIAVAMFGLTRKGAKRWLNVGVVIQPSEIMKIAMPLMLAWYFQRREGQIRWWDYIVGFLILLLPVAIIAKQPDLGTAVLVFAAGIFVIYFAGLSFKLIVPVLIAAVLVVASIGVFQERICQPEVNWPLMHDYQKHRICTLLDPTSDPLGKGFHTIQAVIAIGSGGTFGKGWLKGTQAHLEFIPEKHTDFIFAVFSEEFGLAGGLVLLFLYMALIARGLFIAANGATLFGRLLAGSLTMAFFTYAFVNIGMVSGILPVVGVPLPFMSYGGTALTTLGVAVGLIMSVSRQKRLMKA</sequence>
<keyword evidence="10 11" id="KW-0961">Cell wall biogenesis/degradation</keyword>
<keyword evidence="8 11" id="KW-1133">Transmembrane helix</keyword>
<dbReference type="Pfam" id="PF01098">
    <property type="entry name" value="FTSW_RODA_SPOVE"/>
    <property type="match status" value="1"/>
</dbReference>
<dbReference type="GO" id="GO:0009252">
    <property type="term" value="P:peptidoglycan biosynthetic process"/>
    <property type="evidence" value="ECO:0007669"/>
    <property type="project" value="UniProtKB-UniRule"/>
</dbReference>
<comment type="function">
    <text evidence="11">Peptidoglycan polymerase that is essential for cell wall elongation.</text>
</comment>
<feature type="transmembrane region" description="Helical" evidence="11">
    <location>
        <begin position="142"/>
        <end position="159"/>
    </location>
</feature>
<evidence type="ECO:0000256" key="6">
    <source>
        <dbReference type="ARBA" id="ARBA00022960"/>
    </source>
</evidence>
<name>A0A158FAM5_CABSO</name>
<dbReference type="GO" id="GO:0071555">
    <property type="term" value="P:cell wall organization"/>
    <property type="evidence" value="ECO:0007669"/>
    <property type="project" value="UniProtKB-KW"/>
</dbReference>
<comment type="catalytic activity">
    <reaction evidence="11">
        <text>[GlcNAc-(1-&gt;4)-Mur2Ac(oyl-L-Ala-gamma-D-Glu-L-Lys-D-Ala-D-Ala)](n)-di-trans,octa-cis-undecaprenyl diphosphate + beta-D-GlcNAc-(1-&gt;4)-Mur2Ac(oyl-L-Ala-gamma-D-Glu-L-Lys-D-Ala-D-Ala)-di-trans,octa-cis-undecaprenyl diphosphate = [GlcNAc-(1-&gt;4)-Mur2Ac(oyl-L-Ala-gamma-D-Glu-L-Lys-D-Ala-D-Ala)](n+1)-di-trans,octa-cis-undecaprenyl diphosphate + di-trans,octa-cis-undecaprenyl diphosphate + H(+)</text>
        <dbReference type="Rhea" id="RHEA:23708"/>
        <dbReference type="Rhea" id="RHEA-COMP:9602"/>
        <dbReference type="Rhea" id="RHEA-COMP:9603"/>
        <dbReference type="ChEBI" id="CHEBI:15378"/>
        <dbReference type="ChEBI" id="CHEBI:58405"/>
        <dbReference type="ChEBI" id="CHEBI:60033"/>
        <dbReference type="ChEBI" id="CHEBI:78435"/>
        <dbReference type="EC" id="2.4.99.28"/>
    </reaction>
</comment>
<dbReference type="NCBIfam" id="TIGR02210">
    <property type="entry name" value="rodA_shape"/>
    <property type="match status" value="1"/>
</dbReference>
<evidence type="ECO:0000256" key="2">
    <source>
        <dbReference type="ARBA" id="ARBA00022475"/>
    </source>
</evidence>
<evidence type="ECO:0000256" key="3">
    <source>
        <dbReference type="ARBA" id="ARBA00022676"/>
    </source>
</evidence>
<dbReference type="EC" id="2.4.99.28" evidence="11"/>
<keyword evidence="2 11" id="KW-1003">Cell membrane</keyword>
<comment type="similarity">
    <text evidence="11">Belongs to the SEDS family. MrdB/RodA subfamily.</text>
</comment>
<evidence type="ECO:0000256" key="4">
    <source>
        <dbReference type="ARBA" id="ARBA00022679"/>
    </source>
</evidence>
<evidence type="ECO:0000256" key="8">
    <source>
        <dbReference type="ARBA" id="ARBA00022989"/>
    </source>
</evidence>
<comment type="pathway">
    <text evidence="11">Cell wall biogenesis; peptidoglycan biosynthesis.</text>
</comment>